<comment type="caution">
    <text evidence="2">The sequence shown here is derived from an EMBL/GenBank/DDBJ whole genome shotgun (WGS) entry which is preliminary data.</text>
</comment>
<dbReference type="Proteomes" id="UP000027219">
    <property type="component" value="Unassembled WGS sequence"/>
</dbReference>
<dbReference type="EMBL" id="JFFR01000014">
    <property type="protein sequence ID" value="KDN28725.1"/>
    <property type="molecule type" value="Genomic_DNA"/>
</dbReference>
<evidence type="ECO:0008006" key="4">
    <source>
        <dbReference type="Google" id="ProtNLM"/>
    </source>
</evidence>
<name>A0A066UNV6_9VIBR</name>
<feature type="signal peptide" evidence="1">
    <location>
        <begin position="1"/>
        <end position="18"/>
    </location>
</feature>
<evidence type="ECO:0000313" key="3">
    <source>
        <dbReference type="Proteomes" id="UP000027219"/>
    </source>
</evidence>
<accession>A0A066UNV6</accession>
<proteinExistence type="predicted"/>
<evidence type="ECO:0000256" key="1">
    <source>
        <dbReference type="SAM" id="SignalP"/>
    </source>
</evidence>
<gene>
    <name evidence="2" type="ORF">VFDL14_00165</name>
</gene>
<sequence>MKTKLLLLSCLFSAYSIADENTIDFESAVEEFTEATIETAPVDFTDPTAAYSSVQLGYNSEGFDTGFGYARTITDNWAALLFAQSLNNFDTYRVRAAALSTNFGSGVMGDYLYDDRSDTHTFVLNAMQVLPLHERLIIAPVIGVGAISSDNLDKKVPIAMAQLYSVVTITDQASIMIAPIYTTSLSDQTLKINALEWESSFSYRVSDNQNVSINYGIYDNSDNKIGLNYTYAL</sequence>
<feature type="chain" id="PRO_5001632325" description="Porin family protein" evidence="1">
    <location>
        <begin position="19"/>
        <end position="233"/>
    </location>
</feature>
<evidence type="ECO:0000313" key="2">
    <source>
        <dbReference type="EMBL" id="KDN28725.1"/>
    </source>
</evidence>
<keyword evidence="3" id="KW-1185">Reference proteome</keyword>
<organism evidence="2 3">
    <name type="scientific">Vibrio fortis</name>
    <dbReference type="NCBI Taxonomy" id="212667"/>
    <lineage>
        <taxon>Bacteria</taxon>
        <taxon>Pseudomonadati</taxon>
        <taxon>Pseudomonadota</taxon>
        <taxon>Gammaproteobacteria</taxon>
        <taxon>Vibrionales</taxon>
        <taxon>Vibrionaceae</taxon>
        <taxon>Vibrio</taxon>
    </lineage>
</organism>
<dbReference type="RefSeq" id="WP_032550999.1">
    <property type="nucleotide sequence ID" value="NZ_JFFR01000014.1"/>
</dbReference>
<dbReference type="OrthoDB" id="5896997at2"/>
<reference evidence="2 3" key="1">
    <citation type="submission" date="2014-02" db="EMBL/GenBank/DDBJ databases">
        <title>Vibrio fortis Dalian14 Genome Sequencing.</title>
        <authorList>
            <person name="Wang Y."/>
            <person name="Song L."/>
            <person name="Liu G."/>
            <person name="Ding J."/>
        </authorList>
    </citation>
    <scope>NUCLEOTIDE SEQUENCE [LARGE SCALE GENOMIC DNA]</scope>
    <source>
        <strain evidence="2 3">Dalian14</strain>
    </source>
</reference>
<dbReference type="AlphaFoldDB" id="A0A066UNV6"/>
<keyword evidence="1" id="KW-0732">Signal</keyword>
<protein>
    <recommendedName>
        <fullName evidence="4">Porin family protein</fullName>
    </recommendedName>
</protein>